<evidence type="ECO:0000256" key="2">
    <source>
        <dbReference type="ARBA" id="ARBA00012544"/>
    </source>
</evidence>
<proteinExistence type="inferred from homology"/>
<evidence type="ECO:0000256" key="5">
    <source>
        <dbReference type="ARBA" id="ARBA00047475"/>
    </source>
</evidence>
<sequence length="150" mass="17194">LHRYGAHVLTSKFRELADPNFPNVREIAAESALCFVSSDEFLDVARPILHKTIYIGGFGVPNEAQPLDEPYRSMMRKGKKGVILVSLGTVVPSSKLTDQMREDFFKLFKHFSDYHFIWKIDEQDEKARKLAAGLKNIDLVRWIPQKDMLG</sequence>
<name>A0A0M3KIE3_ANISI</name>
<dbReference type="EC" id="2.4.1.17" evidence="2"/>
<dbReference type="PANTHER" id="PTHR48043">
    <property type="entry name" value="EG:EG0003.4 PROTEIN-RELATED"/>
    <property type="match status" value="1"/>
</dbReference>
<comment type="catalytic activity">
    <reaction evidence="5">
        <text>glucuronate acceptor + UDP-alpha-D-glucuronate = acceptor beta-D-glucuronoside + UDP + H(+)</text>
        <dbReference type="Rhea" id="RHEA:21032"/>
        <dbReference type="ChEBI" id="CHEBI:15378"/>
        <dbReference type="ChEBI" id="CHEBI:58052"/>
        <dbReference type="ChEBI" id="CHEBI:58223"/>
        <dbReference type="ChEBI" id="CHEBI:132367"/>
        <dbReference type="ChEBI" id="CHEBI:132368"/>
        <dbReference type="EC" id="2.4.1.17"/>
    </reaction>
</comment>
<dbReference type="PANTHER" id="PTHR48043:SF143">
    <property type="entry name" value="UDP-GLUCURONOSYLTRANSFERASE"/>
    <property type="match status" value="1"/>
</dbReference>
<dbReference type="Pfam" id="PF00201">
    <property type="entry name" value="UDPGT"/>
    <property type="match status" value="1"/>
</dbReference>
<protein>
    <recommendedName>
        <fullName evidence="2">glucuronosyltransferase</fullName>
        <ecNumber evidence="2">2.4.1.17</ecNumber>
    </recommendedName>
</protein>
<accession>A0A0M3KIE3</accession>
<dbReference type="SUPFAM" id="SSF53756">
    <property type="entry name" value="UDP-Glycosyltransferase/glycogen phosphorylase"/>
    <property type="match status" value="1"/>
</dbReference>
<dbReference type="InterPro" id="IPR050271">
    <property type="entry name" value="UDP-glycosyltransferase"/>
</dbReference>
<organism evidence="6">
    <name type="scientific">Anisakis simplex</name>
    <name type="common">Herring worm</name>
    <dbReference type="NCBI Taxonomy" id="6269"/>
    <lineage>
        <taxon>Eukaryota</taxon>
        <taxon>Metazoa</taxon>
        <taxon>Ecdysozoa</taxon>
        <taxon>Nematoda</taxon>
        <taxon>Chromadorea</taxon>
        <taxon>Rhabditida</taxon>
        <taxon>Spirurina</taxon>
        <taxon>Ascaridomorpha</taxon>
        <taxon>Ascaridoidea</taxon>
        <taxon>Anisakidae</taxon>
        <taxon>Anisakis</taxon>
        <taxon>Anisakis simplex complex</taxon>
    </lineage>
</organism>
<dbReference type="WBParaSite" id="ASIM_0002076201-mRNA-1">
    <property type="protein sequence ID" value="ASIM_0002076201-mRNA-1"/>
    <property type="gene ID" value="ASIM_0002076201"/>
</dbReference>
<dbReference type="Gene3D" id="3.40.50.2000">
    <property type="entry name" value="Glycogen Phosphorylase B"/>
    <property type="match status" value="1"/>
</dbReference>
<evidence type="ECO:0000313" key="6">
    <source>
        <dbReference type="WBParaSite" id="ASIM_0002076201-mRNA-1"/>
    </source>
</evidence>
<comment type="similarity">
    <text evidence="1">Belongs to the UDP-glycosyltransferase family.</text>
</comment>
<dbReference type="GO" id="GO:0015020">
    <property type="term" value="F:glucuronosyltransferase activity"/>
    <property type="evidence" value="ECO:0007669"/>
    <property type="project" value="UniProtKB-EC"/>
</dbReference>
<evidence type="ECO:0000256" key="4">
    <source>
        <dbReference type="ARBA" id="ARBA00022679"/>
    </source>
</evidence>
<evidence type="ECO:0000256" key="1">
    <source>
        <dbReference type="ARBA" id="ARBA00009995"/>
    </source>
</evidence>
<dbReference type="InterPro" id="IPR002213">
    <property type="entry name" value="UDP_glucos_trans"/>
</dbReference>
<dbReference type="AlphaFoldDB" id="A0A0M3KIE3"/>
<keyword evidence="3" id="KW-0328">Glycosyltransferase</keyword>
<keyword evidence="4" id="KW-0808">Transferase</keyword>
<reference evidence="6" key="1">
    <citation type="submission" date="2017-02" db="UniProtKB">
        <authorList>
            <consortium name="WormBaseParasite"/>
        </authorList>
    </citation>
    <scope>IDENTIFICATION</scope>
</reference>
<evidence type="ECO:0000256" key="3">
    <source>
        <dbReference type="ARBA" id="ARBA00022676"/>
    </source>
</evidence>